<organism evidence="6 8">
    <name type="scientific">Legionella birminghamensis</name>
    <dbReference type="NCBI Taxonomy" id="28083"/>
    <lineage>
        <taxon>Bacteria</taxon>
        <taxon>Pseudomonadati</taxon>
        <taxon>Pseudomonadota</taxon>
        <taxon>Gammaproteobacteria</taxon>
        <taxon>Legionellales</taxon>
        <taxon>Legionellaceae</taxon>
        <taxon>Legionella</taxon>
    </lineage>
</organism>
<accession>A0A378IBK7</accession>
<comment type="similarity">
    <text evidence="4">Belongs to the Maf family.</text>
</comment>
<dbReference type="PANTHER" id="PTHR43213:SF5">
    <property type="entry name" value="BIFUNCTIONAL DTTP_UTP PYROPHOSPHATASE_METHYLTRANSFERASE PROTEIN-RELATED"/>
    <property type="match status" value="1"/>
</dbReference>
<evidence type="ECO:0000313" key="8">
    <source>
        <dbReference type="Proteomes" id="UP000255066"/>
    </source>
</evidence>
<evidence type="ECO:0000256" key="2">
    <source>
        <dbReference type="ARBA" id="ARBA00022801"/>
    </source>
</evidence>
<dbReference type="RefSeq" id="WP_058522867.1">
    <property type="nucleotide sequence ID" value="NZ_CAAAHV010000055.1"/>
</dbReference>
<comment type="subcellular location">
    <subcellularLocation>
        <location evidence="4">Cytoplasm</location>
    </subcellularLocation>
</comment>
<dbReference type="EMBL" id="LNXT01000009">
    <property type="protein sequence ID" value="KTC74480.1"/>
    <property type="molecule type" value="Genomic_DNA"/>
</dbReference>
<dbReference type="STRING" id="28083.Lbir_0760"/>
<comment type="catalytic activity">
    <reaction evidence="4">
        <text>a ribonucleoside 5'-triphosphate + H2O = a ribonucleoside 5'-phosphate + diphosphate + H(+)</text>
        <dbReference type="Rhea" id="RHEA:23996"/>
        <dbReference type="ChEBI" id="CHEBI:15377"/>
        <dbReference type="ChEBI" id="CHEBI:15378"/>
        <dbReference type="ChEBI" id="CHEBI:33019"/>
        <dbReference type="ChEBI" id="CHEBI:58043"/>
        <dbReference type="ChEBI" id="CHEBI:61557"/>
        <dbReference type="EC" id="3.6.1.9"/>
    </reaction>
</comment>
<evidence type="ECO:0000256" key="3">
    <source>
        <dbReference type="ARBA" id="ARBA00023080"/>
    </source>
</evidence>
<dbReference type="PIRSF" id="PIRSF006305">
    <property type="entry name" value="Maf"/>
    <property type="match status" value="1"/>
</dbReference>
<evidence type="ECO:0000256" key="1">
    <source>
        <dbReference type="ARBA" id="ARBA00001968"/>
    </source>
</evidence>
<dbReference type="PANTHER" id="PTHR43213">
    <property type="entry name" value="BIFUNCTIONAL DTTP/UTP PYROPHOSPHATASE/METHYLTRANSFERASE PROTEIN-RELATED"/>
    <property type="match status" value="1"/>
</dbReference>
<dbReference type="GO" id="GO:0005737">
    <property type="term" value="C:cytoplasm"/>
    <property type="evidence" value="ECO:0007669"/>
    <property type="project" value="UniProtKB-SubCell"/>
</dbReference>
<dbReference type="HAMAP" id="MF_00528">
    <property type="entry name" value="Maf"/>
    <property type="match status" value="1"/>
</dbReference>
<proteinExistence type="inferred from homology"/>
<dbReference type="Proteomes" id="UP000054735">
    <property type="component" value="Unassembled WGS sequence"/>
</dbReference>
<keyword evidence="2 4" id="KW-0378">Hydrolase</keyword>
<dbReference type="AlphaFoldDB" id="A0A378IBK7"/>
<reference evidence="6 8" key="2">
    <citation type="submission" date="2018-06" db="EMBL/GenBank/DDBJ databases">
        <authorList>
            <consortium name="Pathogen Informatics"/>
            <person name="Doyle S."/>
        </authorList>
    </citation>
    <scope>NUCLEOTIDE SEQUENCE [LARGE SCALE GENOMIC DNA]</scope>
    <source>
        <strain evidence="6 8">NCTC12437</strain>
    </source>
</reference>
<reference evidence="5 7" key="1">
    <citation type="submission" date="2015-11" db="EMBL/GenBank/DDBJ databases">
        <title>Genomic analysis of 38 Legionella species identifies large and diverse effector repertoires.</title>
        <authorList>
            <person name="Burstein D."/>
            <person name="Amaro F."/>
            <person name="Zusman T."/>
            <person name="Lifshitz Z."/>
            <person name="Cohen O."/>
            <person name="Gilbert J.A."/>
            <person name="Pupko T."/>
            <person name="Shuman H.A."/>
            <person name="Segal G."/>
        </authorList>
    </citation>
    <scope>NUCLEOTIDE SEQUENCE [LARGE SCALE GENOMIC DNA]</scope>
    <source>
        <strain evidence="5 7">CDC#1407-AL-14</strain>
    </source>
</reference>
<comment type="cofactor">
    <cofactor evidence="1 4">
        <name>a divalent metal cation</name>
        <dbReference type="ChEBI" id="CHEBI:60240"/>
    </cofactor>
</comment>
<dbReference type="Proteomes" id="UP000255066">
    <property type="component" value="Unassembled WGS sequence"/>
</dbReference>
<evidence type="ECO:0000313" key="6">
    <source>
        <dbReference type="EMBL" id="STX32608.1"/>
    </source>
</evidence>
<dbReference type="GO" id="GO:0047429">
    <property type="term" value="F:nucleoside triphosphate diphosphatase activity"/>
    <property type="evidence" value="ECO:0007669"/>
    <property type="project" value="UniProtKB-EC"/>
</dbReference>
<dbReference type="Gene3D" id="3.90.950.10">
    <property type="match status" value="1"/>
</dbReference>
<evidence type="ECO:0000313" key="5">
    <source>
        <dbReference type="EMBL" id="KTC74480.1"/>
    </source>
</evidence>
<dbReference type="NCBIfam" id="TIGR00172">
    <property type="entry name" value="maf"/>
    <property type="match status" value="1"/>
</dbReference>
<sequence length="200" mass="22096">MYNFPHQKPIILASGSRARQELLRSLGLDFSVVPSDCNEEEIKQLFSSNDFIELARQLAACKVRAVSQANPASYVIAADQLCVVDQQILDKPGNHETAVMHLKLLRGKQHAQISACCIAKAGEILWEGQDSAMLTLKNLDESSIENYLKHDKPYQSCGAYHYEGRAKWLFSQVIGSDSTIQGLPLIALTNALIDLGIVQL</sequence>
<dbReference type="EC" id="3.6.1.9" evidence="4"/>
<gene>
    <name evidence="6" type="primary">maf</name>
    <name evidence="5" type="ORF">Lbir_0760</name>
    <name evidence="6" type="ORF">NCTC12437_02402</name>
</gene>
<evidence type="ECO:0000313" key="7">
    <source>
        <dbReference type="Proteomes" id="UP000054735"/>
    </source>
</evidence>
<dbReference type="InterPro" id="IPR003697">
    <property type="entry name" value="Maf-like"/>
</dbReference>
<dbReference type="GO" id="GO:0009117">
    <property type="term" value="P:nucleotide metabolic process"/>
    <property type="evidence" value="ECO:0007669"/>
    <property type="project" value="UniProtKB-KW"/>
</dbReference>
<comment type="catalytic activity">
    <reaction evidence="4">
        <text>a 2'-deoxyribonucleoside 5'-triphosphate + H2O = a 2'-deoxyribonucleoside 5'-phosphate + diphosphate + H(+)</text>
        <dbReference type="Rhea" id="RHEA:44644"/>
        <dbReference type="ChEBI" id="CHEBI:15377"/>
        <dbReference type="ChEBI" id="CHEBI:15378"/>
        <dbReference type="ChEBI" id="CHEBI:33019"/>
        <dbReference type="ChEBI" id="CHEBI:61560"/>
        <dbReference type="ChEBI" id="CHEBI:65317"/>
        <dbReference type="EC" id="3.6.1.9"/>
    </reaction>
</comment>
<dbReference type="OrthoDB" id="9813694at2"/>
<dbReference type="CDD" id="cd00555">
    <property type="entry name" value="Maf"/>
    <property type="match status" value="1"/>
</dbReference>
<name>A0A378IBK7_9GAMM</name>
<evidence type="ECO:0000256" key="4">
    <source>
        <dbReference type="HAMAP-Rule" id="MF_00528"/>
    </source>
</evidence>
<dbReference type="InterPro" id="IPR029001">
    <property type="entry name" value="ITPase-like_fam"/>
</dbReference>
<keyword evidence="7" id="KW-1185">Reference proteome</keyword>
<protein>
    <recommendedName>
        <fullName evidence="4">Nucleoside triphosphate pyrophosphatase</fullName>
        <ecNumber evidence="4">3.6.1.9</ecNumber>
    </recommendedName>
    <alternativeName>
        <fullName evidence="4">Nucleotide pyrophosphatase</fullName>
        <shortName evidence="4">Nucleotide PPase</shortName>
    </alternativeName>
</protein>
<comment type="caution">
    <text evidence="4">Lacks conserved residue(s) required for the propagation of feature annotation.</text>
</comment>
<dbReference type="Pfam" id="PF02545">
    <property type="entry name" value="Maf"/>
    <property type="match status" value="1"/>
</dbReference>
<keyword evidence="3 4" id="KW-0546">Nucleotide metabolism</keyword>
<keyword evidence="4" id="KW-0963">Cytoplasm</keyword>
<dbReference type="SUPFAM" id="SSF52972">
    <property type="entry name" value="ITPase-like"/>
    <property type="match status" value="1"/>
</dbReference>
<feature type="active site" description="Proton acceptor" evidence="4">
    <location>
        <position position="79"/>
    </location>
</feature>
<comment type="function">
    <text evidence="4">Nucleoside triphosphate pyrophosphatase. May have a dual role in cell division arrest and in preventing the incorporation of modified nucleotides into cellular nucleic acids.</text>
</comment>
<dbReference type="EMBL" id="UGNW01000001">
    <property type="protein sequence ID" value="STX32608.1"/>
    <property type="molecule type" value="Genomic_DNA"/>
</dbReference>